<feature type="domain" description="ABC transporter" evidence="9">
    <location>
        <begin position="355"/>
        <end position="589"/>
    </location>
</feature>
<evidence type="ECO:0000256" key="3">
    <source>
        <dbReference type="ARBA" id="ARBA00022692"/>
    </source>
</evidence>
<keyword evidence="5" id="KW-0067">ATP-binding</keyword>
<dbReference type="eggNOG" id="COG1132">
    <property type="taxonomic scope" value="Bacteria"/>
</dbReference>
<keyword evidence="4" id="KW-0547">Nucleotide-binding</keyword>
<dbReference type="Pfam" id="PF00664">
    <property type="entry name" value="ABC_membrane"/>
    <property type="match status" value="1"/>
</dbReference>
<comment type="caution">
    <text evidence="11">The sequence shown here is derived from an EMBL/GenBank/DDBJ whole genome shotgun (WGS) entry which is preliminary data.</text>
</comment>
<dbReference type="EMBL" id="JWHU01000007">
    <property type="protein sequence ID" value="KIU21599.1"/>
    <property type="molecule type" value="Genomic_DNA"/>
</dbReference>
<evidence type="ECO:0000256" key="1">
    <source>
        <dbReference type="ARBA" id="ARBA00004651"/>
    </source>
</evidence>
<evidence type="ECO:0000256" key="7">
    <source>
        <dbReference type="ARBA" id="ARBA00023136"/>
    </source>
</evidence>
<dbReference type="PANTHER" id="PTHR24221">
    <property type="entry name" value="ATP-BINDING CASSETTE SUB-FAMILY B"/>
    <property type="match status" value="1"/>
</dbReference>
<evidence type="ECO:0000256" key="4">
    <source>
        <dbReference type="ARBA" id="ARBA00022741"/>
    </source>
</evidence>
<dbReference type="Gene3D" id="3.40.50.300">
    <property type="entry name" value="P-loop containing nucleotide triphosphate hydrolases"/>
    <property type="match status" value="1"/>
</dbReference>
<dbReference type="PATRIC" id="fig|137591.25.peg.653"/>
<dbReference type="EC" id="3.6.3.-" evidence="11"/>
<evidence type="ECO:0000256" key="8">
    <source>
        <dbReference type="SAM" id="Phobius"/>
    </source>
</evidence>
<feature type="transmembrane region" description="Helical" evidence="8">
    <location>
        <begin position="260"/>
        <end position="281"/>
    </location>
</feature>
<evidence type="ECO:0000313" key="12">
    <source>
        <dbReference type="Proteomes" id="UP000032287"/>
    </source>
</evidence>
<feature type="domain" description="ABC transmembrane type-1" evidence="10">
    <location>
        <begin position="38"/>
        <end position="321"/>
    </location>
</feature>
<dbReference type="GO" id="GO:0034040">
    <property type="term" value="F:ATPase-coupled lipid transmembrane transporter activity"/>
    <property type="evidence" value="ECO:0007669"/>
    <property type="project" value="TreeGrafter"/>
</dbReference>
<dbReference type="InterPro" id="IPR027417">
    <property type="entry name" value="P-loop_NTPase"/>
</dbReference>
<dbReference type="InterPro" id="IPR003593">
    <property type="entry name" value="AAA+_ATPase"/>
</dbReference>
<organism evidence="11 12">
    <name type="scientific">Weissella cibaria</name>
    <dbReference type="NCBI Taxonomy" id="137591"/>
    <lineage>
        <taxon>Bacteria</taxon>
        <taxon>Bacillati</taxon>
        <taxon>Bacillota</taxon>
        <taxon>Bacilli</taxon>
        <taxon>Lactobacillales</taxon>
        <taxon>Lactobacillaceae</taxon>
        <taxon>Weissella</taxon>
    </lineage>
</organism>
<dbReference type="RefSeq" id="WP_043710918.1">
    <property type="nucleotide sequence ID" value="NZ_JALOCT010000007.1"/>
</dbReference>
<dbReference type="CDD" id="cd18544">
    <property type="entry name" value="ABC_6TM_TmrA_like"/>
    <property type="match status" value="1"/>
</dbReference>
<dbReference type="InterPro" id="IPR039421">
    <property type="entry name" value="Type_1_exporter"/>
</dbReference>
<accession>A0A0D1K980</accession>
<dbReference type="PROSITE" id="PS50929">
    <property type="entry name" value="ABC_TM1F"/>
    <property type="match status" value="1"/>
</dbReference>
<dbReference type="PROSITE" id="PS50893">
    <property type="entry name" value="ABC_TRANSPORTER_2"/>
    <property type="match status" value="1"/>
</dbReference>
<dbReference type="GO" id="GO:0005886">
    <property type="term" value="C:plasma membrane"/>
    <property type="evidence" value="ECO:0007669"/>
    <property type="project" value="UniProtKB-SubCell"/>
</dbReference>
<sequence length="596" mass="66936">MAKQNTSAWSGKMTAATQFQTVGALFRFMKPYAKYFYGALLLAAAISVVNVLLPRLLQTFMNQHLHRMSPTWRLLIVFALLYFTITLVKAVAQFFSDYWFMSAAEFMVEDVRMKLYRKLHTLGMRYFDQTPAGSLVSRVTNDTSSFTDFWELFLTLTTGVFAIVSAFIAMWLTDVHVMLVTLLFVPLLIGSIWLYQVVATKVYRHMREKLSQLNAQLAEAITGMSVIQQFRQESRLAGEFAQTNNTYYQARVRMVKTNSLLLSPMVDLLYGGAIIAVMLTFSWTSQSATIAAGTVYAFLSYVAAFYNPIDSAMDSLSSFQDGVVAGSRVLAILADDTLEPTQQTPANGRITAGKVEFRDVSFSYDGEHDVLKHISFVAEPGQTVALVGHTGSGKSSTINAMMRFYEFQSGDILIDYQSIRQLDMADFRRQVGLVLQEPFLFYGDIAFNIRLYNPQITDDQIEAAAQFVHADEFIQRLPQGYHEPVVERGAAFSTGQRQLLSFARTIVRDPKILVLDEATANVDTETETIIQQSLAKMRQARTTIAIAHRLSTIKDADLILVLDQGEIVERGSHESLLAQNGRYADLYRMQMGEASD</sequence>
<keyword evidence="7 8" id="KW-0472">Membrane</keyword>
<protein>
    <submittedName>
        <fullName evidence="11">YheH protein</fullName>
        <ecNumber evidence="11">3.6.3.-</ecNumber>
    </submittedName>
</protein>
<keyword evidence="2" id="KW-0813">Transport</keyword>
<dbReference type="GO" id="GO:0140359">
    <property type="term" value="F:ABC-type transporter activity"/>
    <property type="evidence" value="ECO:0007669"/>
    <property type="project" value="InterPro"/>
</dbReference>
<keyword evidence="6 8" id="KW-1133">Transmembrane helix</keyword>
<dbReference type="FunFam" id="3.40.50.300:FF:000287">
    <property type="entry name" value="Multidrug ABC transporter ATP-binding protein"/>
    <property type="match status" value="1"/>
</dbReference>
<keyword evidence="12" id="KW-1185">Reference proteome</keyword>
<dbReference type="GO" id="GO:0005524">
    <property type="term" value="F:ATP binding"/>
    <property type="evidence" value="ECO:0007669"/>
    <property type="project" value="UniProtKB-KW"/>
</dbReference>
<feature type="transmembrane region" description="Helical" evidence="8">
    <location>
        <begin position="152"/>
        <end position="172"/>
    </location>
</feature>
<evidence type="ECO:0000256" key="6">
    <source>
        <dbReference type="ARBA" id="ARBA00022989"/>
    </source>
</evidence>
<dbReference type="SMART" id="SM00382">
    <property type="entry name" value="AAA"/>
    <property type="match status" value="1"/>
</dbReference>
<keyword evidence="3 8" id="KW-0812">Transmembrane</keyword>
<dbReference type="Pfam" id="PF00005">
    <property type="entry name" value="ABC_tran"/>
    <property type="match status" value="1"/>
</dbReference>
<keyword evidence="11" id="KW-0378">Hydrolase</keyword>
<evidence type="ECO:0000259" key="9">
    <source>
        <dbReference type="PROSITE" id="PS50893"/>
    </source>
</evidence>
<evidence type="ECO:0000259" key="10">
    <source>
        <dbReference type="PROSITE" id="PS50929"/>
    </source>
</evidence>
<name>A0A0D1K980_9LACO</name>
<feature type="transmembrane region" description="Helical" evidence="8">
    <location>
        <begin position="74"/>
        <end position="92"/>
    </location>
</feature>
<dbReference type="InterPro" id="IPR036640">
    <property type="entry name" value="ABC1_TM_sf"/>
</dbReference>
<feature type="transmembrane region" description="Helical" evidence="8">
    <location>
        <begin position="287"/>
        <end position="306"/>
    </location>
</feature>
<evidence type="ECO:0000313" key="11">
    <source>
        <dbReference type="EMBL" id="KIU21599.1"/>
    </source>
</evidence>
<gene>
    <name evidence="11" type="primary">yheH</name>
    <name evidence="11" type="ORF">QX99_00680</name>
</gene>
<comment type="subcellular location">
    <subcellularLocation>
        <location evidence="1">Cell membrane</location>
        <topology evidence="1">Multi-pass membrane protein</topology>
    </subcellularLocation>
</comment>
<proteinExistence type="predicted"/>
<dbReference type="Gene3D" id="1.20.1560.10">
    <property type="entry name" value="ABC transporter type 1, transmembrane domain"/>
    <property type="match status" value="1"/>
</dbReference>
<dbReference type="InterPro" id="IPR003439">
    <property type="entry name" value="ABC_transporter-like_ATP-bd"/>
</dbReference>
<dbReference type="SUPFAM" id="SSF52540">
    <property type="entry name" value="P-loop containing nucleoside triphosphate hydrolases"/>
    <property type="match status" value="1"/>
</dbReference>
<dbReference type="PANTHER" id="PTHR24221:SF430">
    <property type="entry name" value="MULTIDRUG RESISTANCE ABC TRANSPORTER ATP-BINDING_PERMEASE PROTEIN YHEH-RELATED"/>
    <property type="match status" value="1"/>
</dbReference>
<dbReference type="InterPro" id="IPR011527">
    <property type="entry name" value="ABC1_TM_dom"/>
</dbReference>
<evidence type="ECO:0000256" key="2">
    <source>
        <dbReference type="ARBA" id="ARBA00022448"/>
    </source>
</evidence>
<evidence type="ECO:0000256" key="5">
    <source>
        <dbReference type="ARBA" id="ARBA00022840"/>
    </source>
</evidence>
<dbReference type="SUPFAM" id="SSF90123">
    <property type="entry name" value="ABC transporter transmembrane region"/>
    <property type="match status" value="1"/>
</dbReference>
<feature type="transmembrane region" description="Helical" evidence="8">
    <location>
        <begin position="35"/>
        <end position="53"/>
    </location>
</feature>
<reference evidence="11 12" key="1">
    <citation type="journal article" date="2015" name="Microbiology (Mosc.)">
        <title>Genomics of the Weissella cibaria species with an examination of its metabolic traits.</title>
        <authorList>
            <person name="Lynch K.M."/>
            <person name="Lucid A."/>
            <person name="Arendt E.K."/>
            <person name="Sleator R.D."/>
            <person name="Lucey B."/>
            <person name="Coffey A."/>
        </authorList>
    </citation>
    <scope>NUCLEOTIDE SEQUENCE [LARGE SCALE GENOMIC DNA]</scope>
    <source>
        <strain evidence="11 12">MG1</strain>
    </source>
</reference>
<feature type="transmembrane region" description="Helical" evidence="8">
    <location>
        <begin position="178"/>
        <end position="199"/>
    </location>
</feature>
<dbReference type="CDD" id="cd03254">
    <property type="entry name" value="ABCC_Glucan_exporter_like"/>
    <property type="match status" value="1"/>
</dbReference>
<dbReference type="AlphaFoldDB" id="A0A0D1K980"/>
<dbReference type="GO" id="GO:0016887">
    <property type="term" value="F:ATP hydrolysis activity"/>
    <property type="evidence" value="ECO:0007669"/>
    <property type="project" value="InterPro"/>
</dbReference>
<dbReference type="STRING" id="137591.AO080_01260"/>
<dbReference type="Proteomes" id="UP000032287">
    <property type="component" value="Unassembled WGS sequence"/>
</dbReference>